<dbReference type="InterPro" id="IPR010930">
    <property type="entry name" value="Flg_bb/hook_C_dom"/>
</dbReference>
<keyword evidence="5" id="KW-0964">Secreted</keyword>
<evidence type="ECO:0000259" key="8">
    <source>
        <dbReference type="Pfam" id="PF22638"/>
    </source>
</evidence>
<evidence type="ECO:0000256" key="1">
    <source>
        <dbReference type="ARBA" id="ARBA00004365"/>
    </source>
</evidence>
<feature type="domain" description="Flagellar basal-body/hook protein C-terminal" evidence="7">
    <location>
        <begin position="658"/>
        <end position="697"/>
    </location>
</feature>
<keyword evidence="9" id="KW-0282">Flagellum</keyword>
<feature type="domain" description="Flagellar hook-associated protein FlgK helical" evidence="8">
    <location>
        <begin position="89"/>
        <end position="323"/>
    </location>
</feature>
<proteinExistence type="inferred from homology"/>
<comment type="similarity">
    <text evidence="3">Belongs to the flagella basal body rod proteins family.</text>
</comment>
<evidence type="ECO:0000313" key="9">
    <source>
        <dbReference type="EMBL" id="AJP72228.1"/>
    </source>
</evidence>
<reference evidence="9 10" key="2">
    <citation type="submission" date="2015-02" db="EMBL/GenBank/DDBJ databases">
        <title>The complete genome of Sphingomonas hengshuiensis sp. WHSC-8 isolated from soil of Hengshui Lake.</title>
        <authorList>
            <person name="Wei S."/>
            <person name="Guo J."/>
            <person name="Su C."/>
            <person name="Wu R."/>
            <person name="Zhang Z."/>
            <person name="Liang K."/>
            <person name="Li H."/>
            <person name="Wang T."/>
            <person name="Liu H."/>
            <person name="Zhang C."/>
            <person name="Li Z."/>
            <person name="Wang Q."/>
            <person name="Meng J."/>
        </authorList>
    </citation>
    <scope>NUCLEOTIDE SEQUENCE [LARGE SCALE GENOMIC DNA]</scope>
    <source>
        <strain evidence="9 10">WHSC-8</strain>
    </source>
</reference>
<protein>
    <recommendedName>
        <fullName evidence="4">Flagellar hook-associated protein 1</fullName>
    </recommendedName>
</protein>
<dbReference type="InterPro" id="IPR002371">
    <property type="entry name" value="FlgK"/>
</dbReference>
<organism evidence="9 10">
    <name type="scientific">Sphingomonas hengshuiensis</name>
    <dbReference type="NCBI Taxonomy" id="1609977"/>
    <lineage>
        <taxon>Bacteria</taxon>
        <taxon>Pseudomonadati</taxon>
        <taxon>Pseudomonadota</taxon>
        <taxon>Alphaproteobacteria</taxon>
        <taxon>Sphingomonadales</taxon>
        <taxon>Sphingomonadaceae</taxon>
        <taxon>Sphingomonas</taxon>
    </lineage>
</organism>
<keyword evidence="9" id="KW-0969">Cilium</keyword>
<evidence type="ECO:0000256" key="2">
    <source>
        <dbReference type="ARBA" id="ARBA00004613"/>
    </source>
</evidence>
<evidence type="ECO:0000256" key="3">
    <source>
        <dbReference type="ARBA" id="ARBA00009677"/>
    </source>
</evidence>
<dbReference type="Pfam" id="PF06429">
    <property type="entry name" value="Flg_bbr_C"/>
    <property type="match status" value="1"/>
</dbReference>
<dbReference type="AlphaFoldDB" id="A0A7U4J8J0"/>
<sequence>MSLSQVLGSAVSGLAAAQAGLRSVSNNIANVGVSGYARERVSLTTAVTSGHVNGVVVGEPTRVADRFLEATVYRRAGDHGRAEVTANYLDRLQSLLGEPGAASGLPARLDAISASAVAMTGSQSTSQTAAAFTADVQDAITSMQQLDSDVEGLRGDVESEVGYSVDKINTLLSRIHDLNGAVSAAVGQGRSAGGSADQRMSAIEELSSLVSVTVREQPDGRVSIDTASGQVLLDKRLRQLSYPIGGQGTSQPIYPNIEVRFANDDGTPGASTGEALESSAVGGKLGGLLDLRDRALPAFSEKLGVLFSGLAETLNAVSNAGTTVPAPASLKGRNTGLAGSDRLGFTGAATFAVTAANGTLVAKTSVDFSALPATATVDDMVTAINSGLGGAATASFANGALTLTATGSGNGVVVAQDATTPSARAGVGVSQYFGLNDLVRSDASSLVPSGFASSDPHGFAAGETTQIVLRDTTGRALTSYTLTAAAGGSFGDLADDLNASPLGNFGTFALDSRGRMGFTAAATVAGATLSIPSDSTDRQGTGRNFSALMGLSGAASGLSTGEVDPTMLNDPARLPLARLQESAAVGAKALGTGDVRGATAFVDQLATAVDLGKDGVTTVERFSATLLGRTGLEAAQAQSKLDDAGARRDDAVNRRDSFSGVNIDEELAQMVVLQNSYSAAARVITTATEMYDTLLNMIR</sequence>
<gene>
    <name evidence="9" type="ORF">TS85_11150</name>
</gene>
<dbReference type="EMBL" id="CP010836">
    <property type="protein sequence ID" value="AJP72228.1"/>
    <property type="molecule type" value="Genomic_DNA"/>
</dbReference>
<comment type="subcellular location">
    <subcellularLocation>
        <location evidence="1">Bacterial flagellum</location>
    </subcellularLocation>
    <subcellularLocation>
        <location evidence="2">Secreted</location>
    </subcellularLocation>
</comment>
<evidence type="ECO:0000313" key="10">
    <source>
        <dbReference type="Proteomes" id="UP000032300"/>
    </source>
</evidence>
<dbReference type="OrthoDB" id="7181295at2"/>
<dbReference type="Proteomes" id="UP000032300">
    <property type="component" value="Chromosome"/>
</dbReference>
<dbReference type="InterPro" id="IPR053927">
    <property type="entry name" value="FlgK_helical"/>
</dbReference>
<reference evidence="9 10" key="1">
    <citation type="journal article" date="2015" name="Int. J. Syst. Evol. Microbiol.">
        <title>Sphingomonas hengshuiensis sp. nov., isolated from lake wetland.</title>
        <authorList>
            <person name="Wei S."/>
            <person name="Wang T."/>
            <person name="Liu H."/>
            <person name="Zhang C."/>
            <person name="Guo J."/>
            <person name="Wang Q."/>
            <person name="Liang K."/>
            <person name="Zhang Z."/>
        </authorList>
    </citation>
    <scope>NUCLEOTIDE SEQUENCE [LARGE SCALE GENOMIC DNA]</scope>
    <source>
        <strain evidence="9 10">WHSC-8</strain>
    </source>
</reference>
<keyword evidence="9" id="KW-0966">Cell projection</keyword>
<dbReference type="PRINTS" id="PR01005">
    <property type="entry name" value="FLGHOOKAP1"/>
</dbReference>
<evidence type="ECO:0000256" key="4">
    <source>
        <dbReference type="ARBA" id="ARBA00016244"/>
    </source>
</evidence>
<name>A0A7U4J8J0_9SPHN</name>
<dbReference type="RefSeq" id="WP_044332208.1">
    <property type="nucleotide sequence ID" value="NZ_CP010836.1"/>
</dbReference>
<dbReference type="Pfam" id="PF22638">
    <property type="entry name" value="FlgK_D1"/>
    <property type="match status" value="1"/>
</dbReference>
<evidence type="ECO:0000256" key="6">
    <source>
        <dbReference type="ARBA" id="ARBA00023143"/>
    </source>
</evidence>
<dbReference type="GO" id="GO:0044780">
    <property type="term" value="P:bacterial-type flagellum assembly"/>
    <property type="evidence" value="ECO:0007669"/>
    <property type="project" value="InterPro"/>
</dbReference>
<evidence type="ECO:0000259" key="7">
    <source>
        <dbReference type="Pfam" id="PF06429"/>
    </source>
</evidence>
<dbReference type="PANTHER" id="PTHR30033">
    <property type="entry name" value="FLAGELLAR HOOK-ASSOCIATED PROTEIN 1"/>
    <property type="match status" value="1"/>
</dbReference>
<accession>A0A7U4J8J0</accession>
<dbReference type="SUPFAM" id="SSF64518">
    <property type="entry name" value="Phase 1 flagellin"/>
    <property type="match status" value="1"/>
</dbReference>
<keyword evidence="10" id="KW-1185">Reference proteome</keyword>
<dbReference type="KEGG" id="sphi:TS85_11150"/>
<keyword evidence="6" id="KW-0975">Bacterial flagellum</keyword>
<dbReference type="GO" id="GO:0005198">
    <property type="term" value="F:structural molecule activity"/>
    <property type="evidence" value="ECO:0007669"/>
    <property type="project" value="InterPro"/>
</dbReference>
<dbReference type="GO" id="GO:0005576">
    <property type="term" value="C:extracellular region"/>
    <property type="evidence" value="ECO:0007669"/>
    <property type="project" value="UniProtKB-SubCell"/>
</dbReference>
<evidence type="ECO:0000256" key="5">
    <source>
        <dbReference type="ARBA" id="ARBA00022525"/>
    </source>
</evidence>
<dbReference type="GO" id="GO:0009424">
    <property type="term" value="C:bacterial-type flagellum hook"/>
    <property type="evidence" value="ECO:0007669"/>
    <property type="project" value="InterPro"/>
</dbReference>
<dbReference type="PANTHER" id="PTHR30033:SF1">
    <property type="entry name" value="FLAGELLAR HOOK-ASSOCIATED PROTEIN 1"/>
    <property type="match status" value="1"/>
</dbReference>